<evidence type="ECO:0000313" key="5">
    <source>
        <dbReference type="Proteomes" id="UP001498476"/>
    </source>
</evidence>
<evidence type="ECO:0000256" key="1">
    <source>
        <dbReference type="ARBA" id="ARBA00022443"/>
    </source>
</evidence>
<evidence type="ECO:0000256" key="2">
    <source>
        <dbReference type="SAM" id="MobiDB-lite"/>
    </source>
</evidence>
<accession>A0ABR1H8S8</accession>
<feature type="compositionally biased region" description="Polar residues" evidence="2">
    <location>
        <begin position="416"/>
        <end position="432"/>
    </location>
</feature>
<dbReference type="InterPro" id="IPR036028">
    <property type="entry name" value="SH3-like_dom_sf"/>
</dbReference>
<comment type="caution">
    <text evidence="4">The sequence shown here is derived from an EMBL/GenBank/DDBJ whole genome shotgun (WGS) entry which is preliminary data.</text>
</comment>
<feature type="compositionally biased region" description="Polar residues" evidence="2">
    <location>
        <begin position="303"/>
        <end position="315"/>
    </location>
</feature>
<feature type="compositionally biased region" description="Polar residues" evidence="2">
    <location>
        <begin position="857"/>
        <end position="867"/>
    </location>
</feature>
<feature type="compositionally biased region" description="Low complexity" evidence="2">
    <location>
        <begin position="382"/>
        <end position="395"/>
    </location>
</feature>
<feature type="compositionally biased region" description="Pro residues" evidence="2">
    <location>
        <begin position="145"/>
        <end position="161"/>
    </location>
</feature>
<sequence length="913" mass="101141">MDDVNDLVVTPFRDIVDKGRTAVANAEDAQPMLKAAQALVKEGERALKRIEPLCRKHLDEYGSNFLDALKENDDIGNFRSELTDLLWEFDDYIEPDDFEAEKFAELQALSRKAAPKIYDILMRMKLEVPSDYDTRSIMTRLSAPRSPPMSPSPPPVPPLFPYPTTSSDPPLMPNNLSQQSLAPVRQGIDPPTVEAATDQLRRMMHSKSGPDAGLYGDFPEPPRQQPSPIEPPPRPPSANPWDVKTTPPAPESRMRDDFAFERRAPVAPVESPVEPISPPTSPDTGPRGHPTTRPRPLNVAASDRSSQVSNESKLSPTGLEPVTYERTYNIFPGQSPRGRYSNATSIMSTSIPEDAVSDRESQGGRFSQLASRLPPVYDNRAPSSRPESLESEPSSVFDHRRTDGSTTPLTVDHRASTISGLQNSPTLGTSPLTPIYVKPLPVPPVRRSSREPPKNPSPPPSLPLPPPPPMNGHRTGYQNGHHNDNHNEHQNGHQNDYETDRTQPIPEVDYGPIPVDSEVPEPAPNPYSVDCRIGVSSSFYSQKGFCEGAQEVIRGGIGIRKTKKPGFATTSTIGRCVSCLFELNFHEIELDINKADRGNFVKNGIGFRLRFLQKCHISTRRSDDVLYGCLFCVHLGQTLHASDATVFTSQKSLFAHLARHPRPLPEIPGLVVVDQETVPDELRNDYDLHFKNPTEPHPVIDKGNSLALMPTGTSREVARRMYGQRLLLDKTPALEMAQWARIVGVSWPDKYSGEWAFGWHDGVYASLPSEILKLDPPPEEEIQMSGTSQVQVTTKWKFNPKDKKGTDWLKFDKDEVLGNISWAYQDHWCWSGMNAKGKWGIFPQAFVDVNTLREPSGTNSDRVSALSSEKPAKSSGSVLSRFATRRSNKSGRPVSIASSAGSGETPPPPNLYY</sequence>
<dbReference type="InterPro" id="IPR001452">
    <property type="entry name" value="SH3_domain"/>
</dbReference>
<feature type="compositionally biased region" description="Low complexity" evidence="2">
    <location>
        <begin position="282"/>
        <end position="296"/>
    </location>
</feature>
<feature type="compositionally biased region" description="Low complexity" evidence="2">
    <location>
        <begin position="265"/>
        <end position="274"/>
    </location>
</feature>
<dbReference type="Proteomes" id="UP001498476">
    <property type="component" value="Unassembled WGS sequence"/>
</dbReference>
<feature type="compositionally biased region" description="Basic and acidic residues" evidence="2">
    <location>
        <begin position="481"/>
        <end position="501"/>
    </location>
</feature>
<gene>
    <name evidence="4" type="ORF">QQX98_004518</name>
</gene>
<dbReference type="SUPFAM" id="SSF50044">
    <property type="entry name" value="SH3-domain"/>
    <property type="match status" value="1"/>
</dbReference>
<organism evidence="4 5">
    <name type="scientific">Neonectria punicea</name>
    <dbReference type="NCBI Taxonomy" id="979145"/>
    <lineage>
        <taxon>Eukaryota</taxon>
        <taxon>Fungi</taxon>
        <taxon>Dikarya</taxon>
        <taxon>Ascomycota</taxon>
        <taxon>Pezizomycotina</taxon>
        <taxon>Sordariomycetes</taxon>
        <taxon>Hypocreomycetidae</taxon>
        <taxon>Hypocreales</taxon>
        <taxon>Nectriaceae</taxon>
        <taxon>Neonectria</taxon>
    </lineage>
</organism>
<reference evidence="4 5" key="1">
    <citation type="journal article" date="2025" name="Microbiol. Resour. Announc.">
        <title>Draft genome sequences for Neonectria magnoliae and Neonectria punicea, canker pathogens of Liriodendron tulipifera and Acer saccharum in West Virginia.</title>
        <authorList>
            <person name="Petronek H.M."/>
            <person name="Kasson M.T."/>
            <person name="Metheny A.M."/>
            <person name="Stauder C.M."/>
            <person name="Lovett B."/>
            <person name="Lynch S.C."/>
            <person name="Garnas J.R."/>
            <person name="Kasson L.R."/>
            <person name="Stajich J.E."/>
        </authorList>
    </citation>
    <scope>NUCLEOTIDE SEQUENCE [LARGE SCALE GENOMIC DNA]</scope>
    <source>
        <strain evidence="4 5">NRRL 64653</strain>
    </source>
</reference>
<keyword evidence="1" id="KW-0728">SH3 domain</keyword>
<name>A0ABR1H8S8_9HYPO</name>
<dbReference type="Pfam" id="PF14604">
    <property type="entry name" value="SH3_9"/>
    <property type="match status" value="1"/>
</dbReference>
<feature type="compositionally biased region" description="Polar residues" evidence="2">
    <location>
        <begin position="341"/>
        <end position="351"/>
    </location>
</feature>
<feature type="compositionally biased region" description="Pro residues" evidence="2">
    <location>
        <begin position="454"/>
        <end position="470"/>
    </location>
</feature>
<evidence type="ECO:0000259" key="3">
    <source>
        <dbReference type="Pfam" id="PF14604"/>
    </source>
</evidence>
<feature type="compositionally biased region" description="Pro residues" evidence="2">
    <location>
        <begin position="219"/>
        <end position="238"/>
    </location>
</feature>
<feature type="region of interest" description="Disordered" evidence="2">
    <location>
        <begin position="141"/>
        <end position="523"/>
    </location>
</feature>
<keyword evidence="5" id="KW-1185">Reference proteome</keyword>
<evidence type="ECO:0000313" key="4">
    <source>
        <dbReference type="EMBL" id="KAK7417553.1"/>
    </source>
</evidence>
<feature type="compositionally biased region" description="Basic and acidic residues" evidence="2">
    <location>
        <begin position="252"/>
        <end position="264"/>
    </location>
</feature>
<feature type="region of interest" description="Disordered" evidence="2">
    <location>
        <begin position="857"/>
        <end position="913"/>
    </location>
</feature>
<dbReference type="Gene3D" id="2.30.30.40">
    <property type="entry name" value="SH3 Domains"/>
    <property type="match status" value="1"/>
</dbReference>
<protein>
    <recommendedName>
        <fullName evidence="3">SH3 domain-containing protein</fullName>
    </recommendedName>
</protein>
<proteinExistence type="predicted"/>
<feature type="compositionally biased region" description="Polar residues" evidence="2">
    <location>
        <begin position="164"/>
        <end position="181"/>
    </location>
</feature>
<dbReference type="EMBL" id="JAZAVJ010000056">
    <property type="protein sequence ID" value="KAK7417553.1"/>
    <property type="molecule type" value="Genomic_DNA"/>
</dbReference>
<feature type="domain" description="SH3" evidence="3">
    <location>
        <begin position="796"/>
        <end position="847"/>
    </location>
</feature>